<reference evidence="1 2" key="1">
    <citation type="submission" date="2016-11" db="EMBL/GenBank/DDBJ databases">
        <title>Trade-off between light-utilization and light-protection in marine flavobacteria.</title>
        <authorList>
            <person name="Kumagai Y."/>
        </authorList>
    </citation>
    <scope>NUCLEOTIDE SEQUENCE [LARGE SCALE GENOMIC DNA]</scope>
    <source>
        <strain evidence="1 2">JCM 13191</strain>
    </source>
</reference>
<sequence length="178" mass="20543">MNQITLNMDTAVKMKLHYQEEYTRTLKKLKELKQVLDDLNDVDTKSITSNADALTTQTFTSADNSETAEIPRQKRKYKKRAGGKNKWQNFITSRLKATQTPLSYDDMTNHAIAIMKLDPSDFKKTRSNIVAAAFQMRKNLGEIDTYAIKGSRTKYMGFTDWFEREGLLKVEYAEKINP</sequence>
<organism evidence="1 2">
    <name type="scientific">Nonlabens spongiae</name>
    <dbReference type="NCBI Taxonomy" id="331648"/>
    <lineage>
        <taxon>Bacteria</taxon>
        <taxon>Pseudomonadati</taxon>
        <taxon>Bacteroidota</taxon>
        <taxon>Flavobacteriia</taxon>
        <taxon>Flavobacteriales</taxon>
        <taxon>Flavobacteriaceae</taxon>
        <taxon>Nonlabens</taxon>
    </lineage>
</organism>
<protein>
    <submittedName>
        <fullName evidence="1">Uncharacterized protein</fullName>
    </submittedName>
</protein>
<keyword evidence="2" id="KW-1185">Reference proteome</keyword>
<evidence type="ECO:0000313" key="1">
    <source>
        <dbReference type="EMBL" id="ARN77577.1"/>
    </source>
</evidence>
<dbReference type="STRING" id="331648.BST97_05995"/>
<proteinExistence type="predicted"/>
<dbReference type="OrthoDB" id="1143452at2"/>
<name>A0A1W6MJ39_9FLAO</name>
<evidence type="ECO:0000313" key="2">
    <source>
        <dbReference type="Proteomes" id="UP000193431"/>
    </source>
</evidence>
<dbReference type="EMBL" id="CP019344">
    <property type="protein sequence ID" value="ARN77577.1"/>
    <property type="molecule type" value="Genomic_DNA"/>
</dbReference>
<accession>A0A1W6MJ39</accession>
<gene>
    <name evidence="1" type="ORF">BST97_05995</name>
</gene>
<dbReference type="Proteomes" id="UP000193431">
    <property type="component" value="Chromosome"/>
</dbReference>
<dbReference type="AlphaFoldDB" id="A0A1W6MJ39"/>
<dbReference type="RefSeq" id="WP_085766377.1">
    <property type="nucleotide sequence ID" value="NZ_CP019344.1"/>
</dbReference>